<dbReference type="EMBL" id="PFQM01000067">
    <property type="protein sequence ID" value="PJC80185.1"/>
    <property type="molecule type" value="Genomic_DNA"/>
</dbReference>
<organism evidence="1 2">
    <name type="scientific">Candidatus Shapirobacteria bacterium CG_4_8_14_3_um_filter_35_11</name>
    <dbReference type="NCBI Taxonomy" id="1974874"/>
    <lineage>
        <taxon>Bacteria</taxon>
        <taxon>Candidatus Shapironibacteriota</taxon>
    </lineage>
</organism>
<accession>A0A2M8GJE6</accession>
<gene>
    <name evidence="1" type="ORF">CO009_02620</name>
</gene>
<reference evidence="2" key="1">
    <citation type="submission" date="2017-09" db="EMBL/GenBank/DDBJ databases">
        <title>Depth-based differentiation of microbial function through sediment-hosted aquifers and enrichment of novel symbionts in the deep terrestrial subsurface.</title>
        <authorList>
            <person name="Probst A.J."/>
            <person name="Ladd B."/>
            <person name="Jarett J.K."/>
            <person name="Geller-Mcgrath D.E."/>
            <person name="Sieber C.M.K."/>
            <person name="Emerson J.B."/>
            <person name="Anantharaman K."/>
            <person name="Thomas B.C."/>
            <person name="Malmstrom R."/>
            <person name="Stieglmeier M."/>
            <person name="Klingl A."/>
            <person name="Woyke T."/>
            <person name="Ryan C.M."/>
            <person name="Banfield J.F."/>
        </authorList>
    </citation>
    <scope>NUCLEOTIDE SEQUENCE [LARGE SCALE GENOMIC DNA]</scope>
</reference>
<dbReference type="AlphaFoldDB" id="A0A2M8GJE6"/>
<evidence type="ECO:0000313" key="1">
    <source>
        <dbReference type="EMBL" id="PJC80185.1"/>
    </source>
</evidence>
<evidence type="ECO:0000313" key="2">
    <source>
        <dbReference type="Proteomes" id="UP000228960"/>
    </source>
</evidence>
<sequence length="117" mass="13764">MFNPPTHNQSDKVNLRDDRVVSFIKQMVREKYGPSMSEDNLTKEAEMLYEMFTENLVSYFEPYVSEEANNRLNDLIKKSTDKNTVLALLMESVDNFEQKIVQVLVDFRNSYLKDKNV</sequence>
<comment type="caution">
    <text evidence="1">The sequence shown here is derived from an EMBL/GenBank/DDBJ whole genome shotgun (WGS) entry which is preliminary data.</text>
</comment>
<proteinExistence type="predicted"/>
<dbReference type="Proteomes" id="UP000228960">
    <property type="component" value="Unassembled WGS sequence"/>
</dbReference>
<protein>
    <submittedName>
        <fullName evidence="1">Uncharacterized protein</fullName>
    </submittedName>
</protein>
<name>A0A2M8GJE6_9BACT</name>